<evidence type="ECO:0000256" key="7">
    <source>
        <dbReference type="ARBA" id="ARBA00023136"/>
    </source>
</evidence>
<protein>
    <recommendedName>
        <fullName evidence="10">Leucine-rich repeat-containing N-terminal plant-type domain-containing protein</fullName>
    </recommendedName>
</protein>
<dbReference type="GO" id="GO:0016020">
    <property type="term" value="C:membrane"/>
    <property type="evidence" value="ECO:0007669"/>
    <property type="project" value="UniProtKB-SubCell"/>
</dbReference>
<dbReference type="EMBL" id="CAKMRJ010002223">
    <property type="protein sequence ID" value="CAH1426560.1"/>
    <property type="molecule type" value="Genomic_DNA"/>
</dbReference>
<evidence type="ECO:0000256" key="5">
    <source>
        <dbReference type="ARBA" id="ARBA00022737"/>
    </source>
</evidence>
<dbReference type="Proteomes" id="UP001157418">
    <property type="component" value="Unassembled WGS sequence"/>
</dbReference>
<dbReference type="PANTHER" id="PTHR48063">
    <property type="entry name" value="LRR RECEPTOR-LIKE KINASE"/>
    <property type="match status" value="1"/>
</dbReference>
<comment type="caution">
    <text evidence="11">The sequence shown here is derived from an EMBL/GenBank/DDBJ whole genome shotgun (WGS) entry which is preliminary data.</text>
</comment>
<keyword evidence="2" id="KW-0433">Leucine-rich repeat</keyword>
<dbReference type="AlphaFoldDB" id="A0AAU9MJX6"/>
<keyword evidence="5" id="KW-0677">Repeat</keyword>
<keyword evidence="12" id="KW-1185">Reference proteome</keyword>
<dbReference type="PROSITE" id="PS51257">
    <property type="entry name" value="PROKAR_LIPOPROTEIN"/>
    <property type="match status" value="1"/>
</dbReference>
<evidence type="ECO:0000256" key="8">
    <source>
        <dbReference type="ARBA" id="ARBA00023180"/>
    </source>
</evidence>
<dbReference type="InterPro" id="IPR032675">
    <property type="entry name" value="LRR_dom_sf"/>
</dbReference>
<accession>A0AAU9MJX6</accession>
<dbReference type="InterPro" id="IPR046956">
    <property type="entry name" value="RLP23-like"/>
</dbReference>
<dbReference type="PANTHER" id="PTHR48063:SF76">
    <property type="entry name" value="NON-SPECIFIC SERINE_THREONINE PROTEIN KINASE"/>
    <property type="match status" value="1"/>
</dbReference>
<dbReference type="InterPro" id="IPR013210">
    <property type="entry name" value="LRR_N_plant-typ"/>
</dbReference>
<dbReference type="Pfam" id="PF08263">
    <property type="entry name" value="LRRNT_2"/>
    <property type="match status" value="1"/>
</dbReference>
<feature type="domain" description="Leucine-rich repeat-containing N-terminal plant-type" evidence="10">
    <location>
        <begin position="27"/>
        <end position="64"/>
    </location>
</feature>
<feature type="chain" id="PRO_5043885709" description="Leucine-rich repeat-containing N-terminal plant-type domain-containing protein" evidence="9">
    <location>
        <begin position="24"/>
        <end position="166"/>
    </location>
</feature>
<name>A0AAU9MJX6_9ASTR</name>
<keyword evidence="4 9" id="KW-0732">Signal</keyword>
<keyword evidence="7" id="KW-0472">Membrane</keyword>
<reference evidence="11 12" key="1">
    <citation type="submission" date="2022-01" db="EMBL/GenBank/DDBJ databases">
        <authorList>
            <person name="Xiong W."/>
            <person name="Schranz E."/>
        </authorList>
    </citation>
    <scope>NUCLEOTIDE SEQUENCE [LARGE SCALE GENOMIC DNA]</scope>
</reference>
<evidence type="ECO:0000313" key="12">
    <source>
        <dbReference type="Proteomes" id="UP001157418"/>
    </source>
</evidence>
<keyword evidence="8" id="KW-0325">Glycoprotein</keyword>
<evidence type="ECO:0000259" key="10">
    <source>
        <dbReference type="Pfam" id="PF08263"/>
    </source>
</evidence>
<evidence type="ECO:0000256" key="3">
    <source>
        <dbReference type="ARBA" id="ARBA00022692"/>
    </source>
</evidence>
<sequence>MRKLWLGKFLLFFTFATTNLTSGCYEHERGVLLRFKRSLVSDPSGRLSSWNGNNCCQWQGVGCDNATGHVTTLDLGSPYLGYAEMLRVNKLKSSLAELTQLRASINRVNSRFLAPSREKSGFCSFVFGFTVRVSVPVKTNFFGNIFVDFRHYRFYLIQFIMKFEFN</sequence>
<comment type="subcellular location">
    <subcellularLocation>
        <location evidence="1">Membrane</location>
        <topology evidence="1">Single-pass type I membrane protein</topology>
    </subcellularLocation>
</comment>
<organism evidence="11 12">
    <name type="scientific">Lactuca virosa</name>
    <dbReference type="NCBI Taxonomy" id="75947"/>
    <lineage>
        <taxon>Eukaryota</taxon>
        <taxon>Viridiplantae</taxon>
        <taxon>Streptophyta</taxon>
        <taxon>Embryophyta</taxon>
        <taxon>Tracheophyta</taxon>
        <taxon>Spermatophyta</taxon>
        <taxon>Magnoliopsida</taxon>
        <taxon>eudicotyledons</taxon>
        <taxon>Gunneridae</taxon>
        <taxon>Pentapetalae</taxon>
        <taxon>asterids</taxon>
        <taxon>campanulids</taxon>
        <taxon>Asterales</taxon>
        <taxon>Asteraceae</taxon>
        <taxon>Cichorioideae</taxon>
        <taxon>Cichorieae</taxon>
        <taxon>Lactucinae</taxon>
        <taxon>Lactuca</taxon>
    </lineage>
</organism>
<evidence type="ECO:0000256" key="1">
    <source>
        <dbReference type="ARBA" id="ARBA00004479"/>
    </source>
</evidence>
<keyword evidence="6" id="KW-1133">Transmembrane helix</keyword>
<proteinExistence type="predicted"/>
<evidence type="ECO:0000256" key="6">
    <source>
        <dbReference type="ARBA" id="ARBA00022989"/>
    </source>
</evidence>
<gene>
    <name evidence="11" type="ORF">LVIROSA_LOCUS13633</name>
</gene>
<feature type="signal peptide" evidence="9">
    <location>
        <begin position="1"/>
        <end position="23"/>
    </location>
</feature>
<evidence type="ECO:0000313" key="11">
    <source>
        <dbReference type="EMBL" id="CAH1426560.1"/>
    </source>
</evidence>
<dbReference type="Gene3D" id="3.80.10.10">
    <property type="entry name" value="Ribonuclease Inhibitor"/>
    <property type="match status" value="1"/>
</dbReference>
<evidence type="ECO:0000256" key="2">
    <source>
        <dbReference type="ARBA" id="ARBA00022614"/>
    </source>
</evidence>
<evidence type="ECO:0000256" key="9">
    <source>
        <dbReference type="SAM" id="SignalP"/>
    </source>
</evidence>
<evidence type="ECO:0000256" key="4">
    <source>
        <dbReference type="ARBA" id="ARBA00022729"/>
    </source>
</evidence>
<keyword evidence="3" id="KW-0812">Transmembrane</keyword>